<dbReference type="CDD" id="cd22265">
    <property type="entry name" value="UDM1_RNF168"/>
    <property type="match status" value="1"/>
</dbReference>
<dbReference type="GO" id="GO:0005783">
    <property type="term" value="C:endoplasmic reticulum"/>
    <property type="evidence" value="ECO:0007669"/>
    <property type="project" value="TreeGrafter"/>
</dbReference>
<name>A0AAW0SMU3_SCYPA</name>
<sequence>MTTAKTTMEKTETKPEDGGEMTESQMTQAEFTDKMETHQAFIHAKSGELTRLMDTLKTVRESKEPLAQVKNTLQEEINTCNKAINAVSEEVTHLKQKLRYHNVKQILDNIERLEYQLRNNNFKPREEQKILDEISMLQKSIRTLREYEAKQVENKKYRAERTRLIEERNNNYSKIRALYAKEDEIKKEVAVLRGDISANRKSVDQLRQLRPKLEQEWTAQQRKLKAARNKRYEEKKRLRQEQIRERQEEKRKLWEEYEASREPYEEEKNLCRLLISYLQSSVNGSTPTPSTPASITSRHSSFSTPSLTPATTPSQPPPPFPSCSSTEAFSFPSKCKNMVPPESSGAYYCKPKDENALTKVSKREKAKVRREQKLANRTKELPHTPDVLLKFSKLSITPPRNTEQIPGVIVLLQDQLQHFHSLALSEGTSKQIDGSVDNTNKVKGAGKSSRPKSLPVVSCSQPTSASVTTTTSTEQELSSEVKENGQLSPITSAASSTSPAISVYSVTSPVSVPAINVVAPGVSWAGSVIPNHVPKDSLSESSVSSPTNTEPVYSGISHAINGMRHEVNSVPELQMCSDILSTGNNDSYFSGPISYTCNVVEGKSLKEPNNNGGFSYAAVAAKVKPLEF</sequence>
<organism evidence="2 3">
    <name type="scientific">Scylla paramamosain</name>
    <name type="common">Mud crab</name>
    <dbReference type="NCBI Taxonomy" id="85552"/>
    <lineage>
        <taxon>Eukaryota</taxon>
        <taxon>Metazoa</taxon>
        <taxon>Ecdysozoa</taxon>
        <taxon>Arthropoda</taxon>
        <taxon>Crustacea</taxon>
        <taxon>Multicrustacea</taxon>
        <taxon>Malacostraca</taxon>
        <taxon>Eumalacostraca</taxon>
        <taxon>Eucarida</taxon>
        <taxon>Decapoda</taxon>
        <taxon>Pleocyemata</taxon>
        <taxon>Brachyura</taxon>
        <taxon>Eubrachyura</taxon>
        <taxon>Portunoidea</taxon>
        <taxon>Portunidae</taxon>
        <taxon>Portuninae</taxon>
        <taxon>Scylla</taxon>
    </lineage>
</organism>
<keyword evidence="3" id="KW-1185">Reference proteome</keyword>
<dbReference type="PANTHER" id="PTHR31027:SF2">
    <property type="entry name" value="LEBERCILIN DOMAIN-CONTAINING PROTEIN"/>
    <property type="match status" value="1"/>
</dbReference>
<feature type="region of interest" description="Disordered" evidence="1">
    <location>
        <begin position="434"/>
        <end position="493"/>
    </location>
</feature>
<evidence type="ECO:0000256" key="1">
    <source>
        <dbReference type="SAM" id="MobiDB-lite"/>
    </source>
</evidence>
<feature type="region of interest" description="Disordered" evidence="1">
    <location>
        <begin position="228"/>
        <end position="250"/>
    </location>
</feature>
<feature type="compositionally biased region" description="Basic and acidic residues" evidence="1">
    <location>
        <begin position="7"/>
        <end position="17"/>
    </location>
</feature>
<proteinExistence type="predicted"/>
<dbReference type="GO" id="GO:0008298">
    <property type="term" value="P:intracellular mRNA localization"/>
    <property type="evidence" value="ECO:0007669"/>
    <property type="project" value="TreeGrafter"/>
</dbReference>
<feature type="compositionally biased region" description="Basic and acidic residues" evidence="1">
    <location>
        <begin position="230"/>
        <end position="250"/>
    </location>
</feature>
<dbReference type="GO" id="GO:1990904">
    <property type="term" value="C:ribonucleoprotein complex"/>
    <property type="evidence" value="ECO:0007669"/>
    <property type="project" value="TreeGrafter"/>
</dbReference>
<reference evidence="2 3" key="1">
    <citation type="submission" date="2023-03" db="EMBL/GenBank/DDBJ databases">
        <title>High-quality genome of Scylla paramamosain provides insights in environmental adaptation.</title>
        <authorList>
            <person name="Zhang L."/>
        </authorList>
    </citation>
    <scope>NUCLEOTIDE SEQUENCE [LARGE SCALE GENOMIC DNA]</scope>
    <source>
        <strain evidence="2">LZ_2023a</strain>
        <tissue evidence="2">Muscle</tissue>
    </source>
</reference>
<dbReference type="EMBL" id="JARAKH010000048">
    <property type="protein sequence ID" value="KAK8376714.1"/>
    <property type="molecule type" value="Genomic_DNA"/>
</dbReference>
<feature type="compositionally biased region" description="Low complexity" evidence="1">
    <location>
        <begin position="285"/>
        <end position="313"/>
    </location>
</feature>
<dbReference type="PANTHER" id="PTHR31027">
    <property type="entry name" value="NUCLEAR SEGREGATION PROTEIN BFR1"/>
    <property type="match status" value="1"/>
</dbReference>
<dbReference type="AlphaFoldDB" id="A0AAW0SMU3"/>
<dbReference type="GO" id="GO:0003729">
    <property type="term" value="F:mRNA binding"/>
    <property type="evidence" value="ECO:0007669"/>
    <property type="project" value="TreeGrafter"/>
</dbReference>
<protein>
    <submittedName>
        <fullName evidence="2">Uncharacterized protein</fullName>
    </submittedName>
</protein>
<dbReference type="GO" id="GO:0042175">
    <property type="term" value="C:nuclear outer membrane-endoplasmic reticulum membrane network"/>
    <property type="evidence" value="ECO:0007669"/>
    <property type="project" value="TreeGrafter"/>
</dbReference>
<feature type="region of interest" description="Disordered" evidence="1">
    <location>
        <begin position="283"/>
        <end position="326"/>
    </location>
</feature>
<gene>
    <name evidence="2" type="ORF">O3P69_009964</name>
</gene>
<accession>A0AAW0SMU3</accession>
<comment type="caution">
    <text evidence="2">The sequence shown here is derived from an EMBL/GenBank/DDBJ whole genome shotgun (WGS) entry which is preliminary data.</text>
</comment>
<feature type="region of interest" description="Disordered" evidence="1">
    <location>
        <begin position="1"/>
        <end position="25"/>
    </location>
</feature>
<evidence type="ECO:0000313" key="3">
    <source>
        <dbReference type="Proteomes" id="UP001487740"/>
    </source>
</evidence>
<evidence type="ECO:0000313" key="2">
    <source>
        <dbReference type="EMBL" id="KAK8376714.1"/>
    </source>
</evidence>
<dbReference type="InterPro" id="IPR039604">
    <property type="entry name" value="Bfr1"/>
</dbReference>
<dbReference type="Proteomes" id="UP001487740">
    <property type="component" value="Unassembled WGS sequence"/>
</dbReference>
<feature type="compositionally biased region" description="Low complexity" evidence="1">
    <location>
        <begin position="460"/>
        <end position="478"/>
    </location>
</feature>